<keyword evidence="1" id="KW-1133">Transmembrane helix</keyword>
<organism evidence="3 4">
    <name type="scientific">Gigaspora rosea</name>
    <dbReference type="NCBI Taxonomy" id="44941"/>
    <lineage>
        <taxon>Eukaryota</taxon>
        <taxon>Fungi</taxon>
        <taxon>Fungi incertae sedis</taxon>
        <taxon>Mucoromycota</taxon>
        <taxon>Glomeromycotina</taxon>
        <taxon>Glomeromycetes</taxon>
        <taxon>Diversisporales</taxon>
        <taxon>Gigasporaceae</taxon>
        <taxon>Gigaspora</taxon>
    </lineage>
</organism>
<evidence type="ECO:0000313" key="4">
    <source>
        <dbReference type="Proteomes" id="UP000266673"/>
    </source>
</evidence>
<feature type="transmembrane region" description="Helical" evidence="1">
    <location>
        <begin position="170"/>
        <end position="192"/>
    </location>
</feature>
<keyword evidence="1" id="KW-0472">Membrane</keyword>
<gene>
    <name evidence="3" type="ORF">C2G38_172453</name>
</gene>
<protein>
    <submittedName>
        <fullName evidence="3">Uncharacterized protein</fullName>
    </submittedName>
</protein>
<evidence type="ECO:0000256" key="2">
    <source>
        <dbReference type="SAM" id="SignalP"/>
    </source>
</evidence>
<feature type="transmembrane region" description="Helical" evidence="1">
    <location>
        <begin position="31"/>
        <end position="53"/>
    </location>
</feature>
<feature type="transmembrane region" description="Helical" evidence="1">
    <location>
        <begin position="60"/>
        <end position="81"/>
    </location>
</feature>
<keyword evidence="4" id="KW-1185">Reference proteome</keyword>
<keyword evidence="1" id="KW-0812">Transmembrane</keyword>
<dbReference type="OrthoDB" id="2427799at2759"/>
<feature type="transmembrane region" description="Helical" evidence="1">
    <location>
        <begin position="93"/>
        <end position="116"/>
    </location>
</feature>
<name>A0A397UTW2_9GLOM</name>
<proteinExistence type="predicted"/>
<accession>A0A397UTW2</accession>
<feature type="transmembrane region" description="Helical" evidence="1">
    <location>
        <begin position="123"/>
        <end position="142"/>
    </location>
</feature>
<dbReference type="EMBL" id="QKWP01001227">
    <property type="protein sequence ID" value="RIB10626.1"/>
    <property type="molecule type" value="Genomic_DNA"/>
</dbReference>
<feature type="signal peptide" evidence="2">
    <location>
        <begin position="1"/>
        <end position="21"/>
    </location>
</feature>
<feature type="transmembrane region" description="Helical" evidence="1">
    <location>
        <begin position="231"/>
        <end position="254"/>
    </location>
</feature>
<dbReference type="Proteomes" id="UP000266673">
    <property type="component" value="Unassembled WGS sequence"/>
</dbReference>
<evidence type="ECO:0000256" key="1">
    <source>
        <dbReference type="SAM" id="Phobius"/>
    </source>
</evidence>
<feature type="chain" id="PRO_5017451249" evidence="2">
    <location>
        <begin position="22"/>
        <end position="276"/>
    </location>
</feature>
<keyword evidence="2" id="KW-0732">Signal</keyword>
<feature type="transmembrane region" description="Helical" evidence="1">
    <location>
        <begin position="199"/>
        <end position="219"/>
    </location>
</feature>
<comment type="caution">
    <text evidence="3">The sequence shown here is derived from an EMBL/GenBank/DDBJ whole genome shotgun (WGS) entry which is preliminary data.</text>
</comment>
<evidence type="ECO:0000313" key="3">
    <source>
        <dbReference type="EMBL" id="RIB10626.1"/>
    </source>
</evidence>
<reference evidence="3 4" key="1">
    <citation type="submission" date="2018-06" db="EMBL/GenBank/DDBJ databases">
        <title>Comparative genomics reveals the genomic features of Rhizophagus irregularis, R. cerebriforme, R. diaphanum and Gigaspora rosea, and their symbiotic lifestyle signature.</title>
        <authorList>
            <person name="Morin E."/>
            <person name="San Clemente H."/>
            <person name="Chen E.C.H."/>
            <person name="De La Providencia I."/>
            <person name="Hainaut M."/>
            <person name="Kuo A."/>
            <person name="Kohler A."/>
            <person name="Murat C."/>
            <person name="Tang N."/>
            <person name="Roy S."/>
            <person name="Loubradou J."/>
            <person name="Henrissat B."/>
            <person name="Grigoriev I.V."/>
            <person name="Corradi N."/>
            <person name="Roux C."/>
            <person name="Martin F.M."/>
        </authorList>
    </citation>
    <scope>NUCLEOTIDE SEQUENCE [LARGE SCALE GENOMIC DNA]</scope>
    <source>
        <strain evidence="3 4">DAOM 194757</strain>
    </source>
</reference>
<dbReference type="AlphaFoldDB" id="A0A397UTW2"/>
<sequence length="276" mass="31532">MINKILTTIFILVIIITEVTAGPTASELFNFGIIEYVAYIIITILLIITVIAFHYSKCEVVINIFGIIFFMYFTTVFPYLFFYLKEGHTLRTIILLSFMCLVLLLTCLSVVIVCFVCDEKEKMAYITIAVIAGLIILAYLIGTELGLLINTVTSIKDYGLKSPFQITIDIAFFVLNGVLIIVCIIIICISLCGKNENNLFRIFCGISLVIILVIFYILVEHFFFFYTFLDQVSSASLLLFWTDMWVLLCSIYYVPHRIKPFFKKTKESKESSDLES</sequence>